<dbReference type="PANTHER" id="PTHR24279">
    <property type="entry name" value="CYTOCHROME P450"/>
    <property type="match status" value="1"/>
</dbReference>
<evidence type="ECO:0000256" key="5">
    <source>
        <dbReference type="ARBA" id="ARBA00023002"/>
    </source>
</evidence>
<evidence type="ECO:0000256" key="1">
    <source>
        <dbReference type="ARBA" id="ARBA00001971"/>
    </source>
</evidence>
<keyword evidence="5 9" id="KW-0560">Oxidoreductase</keyword>
<comment type="similarity">
    <text evidence="2 9">Belongs to the cytochrome P450 family.</text>
</comment>
<dbReference type="PRINTS" id="PR00385">
    <property type="entry name" value="P450"/>
</dbReference>
<dbReference type="InterPro" id="IPR036396">
    <property type="entry name" value="Cyt_P450_sf"/>
</dbReference>
<dbReference type="EMBL" id="BLKM01010755">
    <property type="protein sequence ID" value="GFG31136.1"/>
    <property type="molecule type" value="Genomic_DNA"/>
</dbReference>
<accession>A0A6L2PFJ4</accession>
<dbReference type="AlphaFoldDB" id="A0A6L2PFJ4"/>
<dbReference type="GO" id="GO:0004497">
    <property type="term" value="F:monooxygenase activity"/>
    <property type="evidence" value="ECO:0007669"/>
    <property type="project" value="UniProtKB-KW"/>
</dbReference>
<comment type="cofactor">
    <cofactor evidence="1 8">
        <name>heme</name>
        <dbReference type="ChEBI" id="CHEBI:30413"/>
    </cofactor>
</comment>
<dbReference type="InterPro" id="IPR050479">
    <property type="entry name" value="CYP11_CYP27_families"/>
</dbReference>
<keyword evidence="7 9" id="KW-0503">Monooxygenase</keyword>
<dbReference type="Pfam" id="PF00067">
    <property type="entry name" value="p450"/>
    <property type="match status" value="1"/>
</dbReference>
<organism evidence="10 11">
    <name type="scientific">Coptotermes formosanus</name>
    <name type="common">Formosan subterranean termite</name>
    <dbReference type="NCBI Taxonomy" id="36987"/>
    <lineage>
        <taxon>Eukaryota</taxon>
        <taxon>Metazoa</taxon>
        <taxon>Ecdysozoa</taxon>
        <taxon>Arthropoda</taxon>
        <taxon>Hexapoda</taxon>
        <taxon>Insecta</taxon>
        <taxon>Pterygota</taxon>
        <taxon>Neoptera</taxon>
        <taxon>Polyneoptera</taxon>
        <taxon>Dictyoptera</taxon>
        <taxon>Blattodea</taxon>
        <taxon>Blattoidea</taxon>
        <taxon>Termitoidae</taxon>
        <taxon>Rhinotermitidae</taxon>
        <taxon>Coptotermes</taxon>
    </lineage>
</organism>
<gene>
    <name evidence="10" type="ORF">Cfor_10724</name>
</gene>
<dbReference type="OrthoDB" id="3945418at2759"/>
<dbReference type="CDD" id="cd11054">
    <property type="entry name" value="CYP24A1-like"/>
    <property type="match status" value="1"/>
</dbReference>
<dbReference type="PROSITE" id="PS00086">
    <property type="entry name" value="CYTOCHROME_P450"/>
    <property type="match status" value="1"/>
</dbReference>
<evidence type="ECO:0000256" key="7">
    <source>
        <dbReference type="ARBA" id="ARBA00023033"/>
    </source>
</evidence>
<keyword evidence="11" id="KW-1185">Reference proteome</keyword>
<dbReference type="SUPFAM" id="SSF48264">
    <property type="entry name" value="Cytochrome P450"/>
    <property type="match status" value="1"/>
</dbReference>
<dbReference type="InterPro" id="IPR001128">
    <property type="entry name" value="Cyt_P450"/>
</dbReference>
<evidence type="ECO:0000313" key="11">
    <source>
        <dbReference type="Proteomes" id="UP000502823"/>
    </source>
</evidence>
<evidence type="ECO:0000256" key="2">
    <source>
        <dbReference type="ARBA" id="ARBA00010617"/>
    </source>
</evidence>
<keyword evidence="6 8" id="KW-0408">Iron</keyword>
<dbReference type="GO" id="GO:0016705">
    <property type="term" value="F:oxidoreductase activity, acting on paired donors, with incorporation or reduction of molecular oxygen"/>
    <property type="evidence" value="ECO:0007669"/>
    <property type="project" value="InterPro"/>
</dbReference>
<evidence type="ECO:0008006" key="12">
    <source>
        <dbReference type="Google" id="ProtNLM"/>
    </source>
</evidence>
<evidence type="ECO:0000313" key="10">
    <source>
        <dbReference type="EMBL" id="GFG31136.1"/>
    </source>
</evidence>
<dbReference type="PRINTS" id="PR00463">
    <property type="entry name" value="EP450I"/>
</dbReference>
<feature type="binding site" description="axial binding residue" evidence="8">
    <location>
        <position position="475"/>
    </location>
    <ligand>
        <name>heme</name>
        <dbReference type="ChEBI" id="CHEBI:30413"/>
    </ligand>
    <ligandPart>
        <name>Fe</name>
        <dbReference type="ChEBI" id="CHEBI:18248"/>
    </ligandPart>
</feature>
<sequence length="527" mass="61253">MGVRSGFICWHRALFAPRLHLVRCFESSVASIQDEVWERARPYSAVPGPKPLPIVGNTWRFLPFIGNFSIEEIDRVSRDLHRQYGRIVKLAGLMGRPDMLFLYDADEIERVFRNEELMPHRPSMPSLDYYKHVHRKDFFGDNAGVIAVHGEKWYKFRTRVQQIMLQPRTAKLYVEPIEETAMAFVKRAQNLRNSKLEVPDDFLNEIHKWSLESIARVALDMRLGCMDEQVTNSTSEAQQLIDAVITFFSNVGALELKFPFWRLFSTPTWKKYINALDTITNISMKHISTALQHLHSSGSVQMDNKSSVLQRVLALDPDPRTACILALDMFLVGIDTTSTAVASILYQLSQHPEKQEILYDEIRTILPSHDSSLTAERLEKLNYLKACIKETLRMYPVVIGNGRCMTRDTVIAGYQIPKGTQVVFQHYVISNSDQYFPQPDQFIPERWFKICSKSKQGQNYHPFASLPFGYGRRMCLGRRFADLEIQMVIAKMIQKFRIEYHYEKLQYRIHPMYTPDGPLRFRLIERE</sequence>
<evidence type="ECO:0000256" key="3">
    <source>
        <dbReference type="ARBA" id="ARBA00022617"/>
    </source>
</evidence>
<dbReference type="GO" id="GO:0020037">
    <property type="term" value="F:heme binding"/>
    <property type="evidence" value="ECO:0007669"/>
    <property type="project" value="InterPro"/>
</dbReference>
<evidence type="ECO:0000256" key="6">
    <source>
        <dbReference type="ARBA" id="ARBA00023004"/>
    </source>
</evidence>
<dbReference type="InParanoid" id="A0A6L2PFJ4"/>
<dbReference type="PANTHER" id="PTHR24279:SF120">
    <property type="entry name" value="CYTOCHROME P450"/>
    <property type="match status" value="1"/>
</dbReference>
<evidence type="ECO:0000256" key="9">
    <source>
        <dbReference type="RuleBase" id="RU000461"/>
    </source>
</evidence>
<evidence type="ECO:0000256" key="4">
    <source>
        <dbReference type="ARBA" id="ARBA00022723"/>
    </source>
</evidence>
<dbReference type="InterPro" id="IPR017972">
    <property type="entry name" value="Cyt_P450_CS"/>
</dbReference>
<dbReference type="Gene3D" id="1.10.630.10">
    <property type="entry name" value="Cytochrome P450"/>
    <property type="match status" value="1"/>
</dbReference>
<dbReference type="GO" id="GO:0005506">
    <property type="term" value="F:iron ion binding"/>
    <property type="evidence" value="ECO:0007669"/>
    <property type="project" value="InterPro"/>
</dbReference>
<comment type="caution">
    <text evidence="10">The sequence shown here is derived from an EMBL/GenBank/DDBJ whole genome shotgun (WGS) entry which is preliminary data.</text>
</comment>
<dbReference type="Proteomes" id="UP000502823">
    <property type="component" value="Unassembled WGS sequence"/>
</dbReference>
<keyword evidence="3 8" id="KW-0349">Heme</keyword>
<proteinExistence type="inferred from homology"/>
<evidence type="ECO:0000256" key="8">
    <source>
        <dbReference type="PIRSR" id="PIRSR602401-1"/>
    </source>
</evidence>
<keyword evidence="4 8" id="KW-0479">Metal-binding</keyword>
<dbReference type="FunCoup" id="A0A6L2PFJ4">
    <property type="interactions" value="12"/>
</dbReference>
<protein>
    <recommendedName>
        <fullName evidence="12">Cytochrome P450</fullName>
    </recommendedName>
</protein>
<reference evidence="11" key="1">
    <citation type="submission" date="2020-01" db="EMBL/GenBank/DDBJ databases">
        <title>Draft genome sequence of the Termite Coptotermes fromosanus.</title>
        <authorList>
            <person name="Itakura S."/>
            <person name="Yosikawa Y."/>
            <person name="Umezawa K."/>
        </authorList>
    </citation>
    <scope>NUCLEOTIDE SEQUENCE [LARGE SCALE GENOMIC DNA]</scope>
</reference>
<dbReference type="InterPro" id="IPR002401">
    <property type="entry name" value="Cyt_P450_E_grp-I"/>
</dbReference>
<name>A0A6L2PFJ4_COPFO</name>
<dbReference type="FunFam" id="1.10.630.10:FF:000006">
    <property type="entry name" value="Cytochrome P450 302a1, mitochondrial"/>
    <property type="match status" value="1"/>
</dbReference>